<gene>
    <name evidence="12" type="ORF">ZOSMA_9G01260</name>
</gene>
<keyword evidence="5 10" id="KW-0812">Transmembrane</keyword>
<dbReference type="GO" id="GO:0036444">
    <property type="term" value="P:calcium import into the mitochondrion"/>
    <property type="evidence" value="ECO:0000318"/>
    <property type="project" value="GO_Central"/>
</dbReference>
<keyword evidence="13" id="KW-1185">Reference proteome</keyword>
<evidence type="ECO:0000256" key="3">
    <source>
        <dbReference type="ARBA" id="ARBA00022448"/>
    </source>
</evidence>
<comment type="subcellular location">
    <subcellularLocation>
        <location evidence="1">Membrane</location>
        <topology evidence="1">Multi-pass membrane protein</topology>
    </subcellularLocation>
</comment>
<sequence>MNTKTQLKTIFRIPINRTMGIRKSLLQRLITISSATTASARSPIFRNLMPSKSNSDKPGVFRRFLHQNGITGMTIHMPLRIGDKVTDKLRCIERERIRPPASTMISIEEIRKVLKVSQMGKVKNRLRAISDTSITYSEFLEICRGDADGDKTSLKLGHSIAKDLDKSGVVLVLGDMVFLKPDEVARAVERAISFPKNINVDSEMELEDLERKISTIDSIAINSVRRELWCGLGFMVIQTIGLMRLTFWDLSWDVMEPICFYITSVYFILGYAFFLRTSKDPSYEGVLQSRLAAKRKRLMNKYSFDAQRWLELRRNLGMENSDRNDRIVEENINYSTTPISSYSSSSSHACQRRSSIL</sequence>
<dbReference type="EMBL" id="LFYR01002228">
    <property type="protein sequence ID" value="KMZ56021.1"/>
    <property type="molecule type" value="Genomic_DNA"/>
</dbReference>
<keyword evidence="8" id="KW-0406">Ion transport</keyword>
<comment type="caution">
    <text evidence="12">The sequence shown here is derived from an EMBL/GenBank/DDBJ whole genome shotgun (WGS) entry which is preliminary data.</text>
</comment>
<keyword evidence="4" id="KW-0109">Calcium transport</keyword>
<evidence type="ECO:0000256" key="4">
    <source>
        <dbReference type="ARBA" id="ARBA00022568"/>
    </source>
</evidence>
<dbReference type="Proteomes" id="UP000036987">
    <property type="component" value="Unassembled WGS sequence"/>
</dbReference>
<feature type="transmembrane region" description="Helical" evidence="10">
    <location>
        <begin position="228"/>
        <end position="248"/>
    </location>
</feature>
<evidence type="ECO:0000256" key="7">
    <source>
        <dbReference type="ARBA" id="ARBA00022989"/>
    </source>
</evidence>
<name>A0A0K9NGX4_ZOSMR</name>
<feature type="transmembrane region" description="Helical" evidence="10">
    <location>
        <begin position="254"/>
        <end position="274"/>
    </location>
</feature>
<evidence type="ECO:0000256" key="8">
    <source>
        <dbReference type="ARBA" id="ARBA00023065"/>
    </source>
</evidence>
<dbReference type="STRING" id="29655.A0A0K9NGX4"/>
<protein>
    <submittedName>
        <fullName evidence="12">Coiled-coil domain-containing protein</fullName>
    </submittedName>
</protein>
<evidence type="ECO:0000256" key="10">
    <source>
        <dbReference type="SAM" id="Phobius"/>
    </source>
</evidence>
<keyword evidence="6" id="KW-0106">Calcium</keyword>
<evidence type="ECO:0000256" key="1">
    <source>
        <dbReference type="ARBA" id="ARBA00004141"/>
    </source>
</evidence>
<dbReference type="OMA" id="METGRSW"/>
<accession>A0A0K9NGX4</accession>
<evidence type="ECO:0000256" key="9">
    <source>
        <dbReference type="ARBA" id="ARBA00023136"/>
    </source>
</evidence>
<dbReference type="GO" id="GO:0015292">
    <property type="term" value="F:uniporter activity"/>
    <property type="evidence" value="ECO:0000318"/>
    <property type="project" value="GO_Central"/>
</dbReference>
<dbReference type="OrthoDB" id="278338at2759"/>
<keyword evidence="9 10" id="KW-0472">Membrane</keyword>
<evidence type="ECO:0000256" key="5">
    <source>
        <dbReference type="ARBA" id="ARBA00022692"/>
    </source>
</evidence>
<keyword evidence="3" id="KW-0813">Transport</keyword>
<reference evidence="13" key="1">
    <citation type="journal article" date="2016" name="Nature">
        <title>The genome of the seagrass Zostera marina reveals angiosperm adaptation to the sea.</title>
        <authorList>
            <person name="Olsen J.L."/>
            <person name="Rouze P."/>
            <person name="Verhelst B."/>
            <person name="Lin Y.-C."/>
            <person name="Bayer T."/>
            <person name="Collen J."/>
            <person name="Dattolo E."/>
            <person name="De Paoli E."/>
            <person name="Dittami S."/>
            <person name="Maumus F."/>
            <person name="Michel G."/>
            <person name="Kersting A."/>
            <person name="Lauritano C."/>
            <person name="Lohaus R."/>
            <person name="Toepel M."/>
            <person name="Tonon T."/>
            <person name="Vanneste K."/>
            <person name="Amirebrahimi M."/>
            <person name="Brakel J."/>
            <person name="Bostroem C."/>
            <person name="Chovatia M."/>
            <person name="Grimwood J."/>
            <person name="Jenkins J.W."/>
            <person name="Jueterbock A."/>
            <person name="Mraz A."/>
            <person name="Stam W.T."/>
            <person name="Tice H."/>
            <person name="Bornberg-Bauer E."/>
            <person name="Green P.J."/>
            <person name="Pearson G.A."/>
            <person name="Procaccini G."/>
            <person name="Duarte C.M."/>
            <person name="Schmutz J."/>
            <person name="Reusch T.B.H."/>
            <person name="Van de Peer Y."/>
        </authorList>
    </citation>
    <scope>NUCLEOTIDE SEQUENCE [LARGE SCALE GENOMIC DNA]</scope>
    <source>
        <strain evidence="13">cv. Finnish</strain>
    </source>
</reference>
<dbReference type="PANTHER" id="PTHR13462:SF31">
    <property type="entry name" value="CALCIUM UNIPORTER PROTEIN 1, MITOCHONDRIAL"/>
    <property type="match status" value="1"/>
</dbReference>
<dbReference type="InterPro" id="IPR039055">
    <property type="entry name" value="MCU_fam"/>
</dbReference>
<evidence type="ECO:0000313" key="13">
    <source>
        <dbReference type="Proteomes" id="UP000036987"/>
    </source>
</evidence>
<evidence type="ECO:0000313" key="12">
    <source>
        <dbReference type="EMBL" id="KMZ56021.1"/>
    </source>
</evidence>
<dbReference type="GO" id="GO:0051560">
    <property type="term" value="P:mitochondrial calcium ion homeostasis"/>
    <property type="evidence" value="ECO:0000318"/>
    <property type="project" value="GO_Central"/>
</dbReference>
<dbReference type="GO" id="GO:1990246">
    <property type="term" value="C:uniplex complex"/>
    <property type="evidence" value="ECO:0000318"/>
    <property type="project" value="GO_Central"/>
</dbReference>
<dbReference type="PANTHER" id="PTHR13462">
    <property type="entry name" value="CALCIUM UNIPORTER PROTEIN, MITOCHONDRIAL"/>
    <property type="match status" value="1"/>
</dbReference>
<organism evidence="12 13">
    <name type="scientific">Zostera marina</name>
    <name type="common">Eelgrass</name>
    <dbReference type="NCBI Taxonomy" id="29655"/>
    <lineage>
        <taxon>Eukaryota</taxon>
        <taxon>Viridiplantae</taxon>
        <taxon>Streptophyta</taxon>
        <taxon>Embryophyta</taxon>
        <taxon>Tracheophyta</taxon>
        <taxon>Spermatophyta</taxon>
        <taxon>Magnoliopsida</taxon>
        <taxon>Liliopsida</taxon>
        <taxon>Zosteraceae</taxon>
        <taxon>Zostera</taxon>
    </lineage>
</organism>
<dbReference type="GO" id="GO:0005262">
    <property type="term" value="F:calcium channel activity"/>
    <property type="evidence" value="ECO:0000318"/>
    <property type="project" value="GO_Central"/>
</dbReference>
<evidence type="ECO:0000259" key="11">
    <source>
        <dbReference type="Pfam" id="PF04678"/>
    </source>
</evidence>
<feature type="domain" description="Calcium uniporter protein C-terminal" evidence="11">
    <location>
        <begin position="157"/>
        <end position="312"/>
    </location>
</feature>
<evidence type="ECO:0000256" key="6">
    <source>
        <dbReference type="ARBA" id="ARBA00022837"/>
    </source>
</evidence>
<comment type="similarity">
    <text evidence="2">Belongs to the MCU (TC 1.A.77) family.</text>
</comment>
<dbReference type="Pfam" id="PF04678">
    <property type="entry name" value="MCU"/>
    <property type="match status" value="1"/>
</dbReference>
<proteinExistence type="inferred from homology"/>
<evidence type="ECO:0000256" key="2">
    <source>
        <dbReference type="ARBA" id="ARBA00005653"/>
    </source>
</evidence>
<dbReference type="AlphaFoldDB" id="A0A0K9NGX4"/>
<dbReference type="InterPro" id="IPR006769">
    <property type="entry name" value="MCU_C"/>
</dbReference>
<keyword evidence="7 10" id="KW-1133">Transmembrane helix</keyword>